<evidence type="ECO:0000313" key="2">
    <source>
        <dbReference type="Proteomes" id="UP000076874"/>
    </source>
</evidence>
<accession>A0A167W7W7</accession>
<protein>
    <submittedName>
        <fullName evidence="1">Uncharacterized protein</fullName>
    </submittedName>
</protein>
<sequence length="115" mass="12786">MTSLNTIDQFRAADALLKYVYSGILGPTKGMAVDYAVMRTTDSTFVFSATLEPLDETSGPLDRYQIKIDRPSGKPSTPKKIEITNKDMKKGCSGCNRRGCCILTQIHRRGLQHLM</sequence>
<reference evidence="1 2" key="1">
    <citation type="journal article" date="2016" name="Genome Biol. Evol.">
        <title>Divergent and convergent evolution of fungal pathogenicity.</title>
        <authorList>
            <person name="Shang Y."/>
            <person name="Xiao G."/>
            <person name="Zheng P."/>
            <person name="Cen K."/>
            <person name="Zhan S."/>
            <person name="Wang C."/>
        </authorList>
    </citation>
    <scope>NUCLEOTIDE SEQUENCE [LARGE SCALE GENOMIC DNA]</scope>
    <source>
        <strain evidence="1 2">RCEF 264</strain>
    </source>
</reference>
<dbReference type="STRING" id="1081102.A0A167W7W7"/>
<keyword evidence="2" id="KW-1185">Reference proteome</keyword>
<organism evidence="1 2">
    <name type="scientific">Niveomyces insectorum RCEF 264</name>
    <dbReference type="NCBI Taxonomy" id="1081102"/>
    <lineage>
        <taxon>Eukaryota</taxon>
        <taxon>Fungi</taxon>
        <taxon>Dikarya</taxon>
        <taxon>Ascomycota</taxon>
        <taxon>Pezizomycotina</taxon>
        <taxon>Sordariomycetes</taxon>
        <taxon>Hypocreomycetidae</taxon>
        <taxon>Hypocreales</taxon>
        <taxon>Cordycipitaceae</taxon>
        <taxon>Niveomyces</taxon>
    </lineage>
</organism>
<dbReference type="OrthoDB" id="10003767at2759"/>
<dbReference type="Proteomes" id="UP000076874">
    <property type="component" value="Unassembled WGS sequence"/>
</dbReference>
<proteinExistence type="predicted"/>
<dbReference type="EMBL" id="AZHD01000005">
    <property type="protein sequence ID" value="OAA63446.1"/>
    <property type="molecule type" value="Genomic_DNA"/>
</dbReference>
<comment type="caution">
    <text evidence="1">The sequence shown here is derived from an EMBL/GenBank/DDBJ whole genome shotgun (WGS) entry which is preliminary data.</text>
</comment>
<name>A0A167W7W7_9HYPO</name>
<gene>
    <name evidence="1" type="ORF">SPI_03609</name>
</gene>
<evidence type="ECO:0000313" key="1">
    <source>
        <dbReference type="EMBL" id="OAA63446.1"/>
    </source>
</evidence>
<dbReference type="AlphaFoldDB" id="A0A167W7W7"/>